<keyword evidence="3" id="KW-1185">Reference proteome</keyword>
<evidence type="ECO:0000313" key="3">
    <source>
        <dbReference type="Proteomes" id="UP000823674"/>
    </source>
</evidence>
<organism evidence="2 3">
    <name type="scientific">Brassica rapa subsp. trilocularis</name>
    <dbReference type="NCBI Taxonomy" id="1813537"/>
    <lineage>
        <taxon>Eukaryota</taxon>
        <taxon>Viridiplantae</taxon>
        <taxon>Streptophyta</taxon>
        <taxon>Embryophyta</taxon>
        <taxon>Tracheophyta</taxon>
        <taxon>Spermatophyta</taxon>
        <taxon>Magnoliopsida</taxon>
        <taxon>eudicotyledons</taxon>
        <taxon>Gunneridae</taxon>
        <taxon>Pentapetalae</taxon>
        <taxon>rosids</taxon>
        <taxon>malvids</taxon>
        <taxon>Brassicales</taxon>
        <taxon>Brassicaceae</taxon>
        <taxon>Brassiceae</taxon>
        <taxon>Brassica</taxon>
    </lineage>
</organism>
<gene>
    <name evidence="2" type="primary">A06p045170.1_BraROA</name>
    <name evidence="2" type="ORF">IGI04_024475</name>
</gene>
<feature type="region of interest" description="Disordered" evidence="1">
    <location>
        <begin position="174"/>
        <end position="201"/>
    </location>
</feature>
<sequence>MVMKREELEAAERRSRFDRGINKVDYQLHKYFRFSSEHGCMIMDINGSFSSSTSTVRRGNAQIYTRDFISTIGSRFKLADFARKKKFSIQIHKTCPHTREMVMKREELEAAERRSRFDRRIYNVDYELQKYFRFSSEHGCMIMDINGSFSSSTSTVGNAQIYTRDFISTIGSRNTRDVTPNLGENSPITNASKDWGTDLSL</sequence>
<evidence type="ECO:0000256" key="1">
    <source>
        <dbReference type="SAM" id="MobiDB-lite"/>
    </source>
</evidence>
<proteinExistence type="predicted"/>
<evidence type="ECO:0000313" key="2">
    <source>
        <dbReference type="EMBL" id="KAG5394512.1"/>
    </source>
</evidence>
<reference evidence="2 3" key="1">
    <citation type="submission" date="2021-03" db="EMBL/GenBank/DDBJ databases">
        <authorList>
            <person name="King G.J."/>
            <person name="Bancroft I."/>
            <person name="Baten A."/>
            <person name="Bloomfield J."/>
            <person name="Borpatragohain P."/>
            <person name="He Z."/>
            <person name="Irish N."/>
            <person name="Irwin J."/>
            <person name="Liu K."/>
            <person name="Mauleon R.P."/>
            <person name="Moore J."/>
            <person name="Morris R."/>
            <person name="Ostergaard L."/>
            <person name="Wang B."/>
            <person name="Wells R."/>
        </authorList>
    </citation>
    <scope>NUCLEOTIDE SEQUENCE [LARGE SCALE GENOMIC DNA]</scope>
    <source>
        <strain evidence="2">R-o-18</strain>
        <tissue evidence="2">Leaf</tissue>
    </source>
</reference>
<feature type="compositionally biased region" description="Polar residues" evidence="1">
    <location>
        <begin position="182"/>
        <end position="192"/>
    </location>
</feature>
<dbReference type="Proteomes" id="UP000823674">
    <property type="component" value="Chromosome A06"/>
</dbReference>
<dbReference type="EMBL" id="JADBGQ010000006">
    <property type="protein sequence ID" value="KAG5394512.1"/>
    <property type="molecule type" value="Genomic_DNA"/>
</dbReference>
<protein>
    <recommendedName>
        <fullName evidence="4">Protein FAR1-RELATED SEQUENCE</fullName>
    </recommendedName>
</protein>
<accession>A0ABQ7M7F9</accession>
<evidence type="ECO:0008006" key="4">
    <source>
        <dbReference type="Google" id="ProtNLM"/>
    </source>
</evidence>
<name>A0ABQ7M7F9_BRACM</name>
<comment type="caution">
    <text evidence="2">The sequence shown here is derived from an EMBL/GenBank/DDBJ whole genome shotgun (WGS) entry which is preliminary data.</text>
</comment>